<organism evidence="16 17">
    <name type="scientific">Sandaracinobacteroides saxicola</name>
    <dbReference type="NCBI Taxonomy" id="2759707"/>
    <lineage>
        <taxon>Bacteria</taxon>
        <taxon>Pseudomonadati</taxon>
        <taxon>Pseudomonadota</taxon>
        <taxon>Alphaproteobacteria</taxon>
        <taxon>Sphingomonadales</taxon>
        <taxon>Sphingosinicellaceae</taxon>
        <taxon>Sandaracinobacteroides</taxon>
    </lineage>
</organism>
<dbReference type="GO" id="GO:0009113">
    <property type="term" value="P:purine nucleobase biosynthetic process"/>
    <property type="evidence" value="ECO:0007669"/>
    <property type="project" value="InterPro"/>
</dbReference>
<evidence type="ECO:0000256" key="8">
    <source>
        <dbReference type="ARBA" id="ARBA00022840"/>
    </source>
</evidence>
<evidence type="ECO:0000256" key="14">
    <source>
        <dbReference type="SAM" id="MobiDB-lite"/>
    </source>
</evidence>
<feature type="domain" description="ATP-grasp" evidence="15">
    <location>
        <begin position="109"/>
        <end position="320"/>
    </location>
</feature>
<evidence type="ECO:0000313" key="17">
    <source>
        <dbReference type="Proteomes" id="UP000515292"/>
    </source>
</evidence>
<evidence type="ECO:0000256" key="1">
    <source>
        <dbReference type="ARBA" id="ARBA00001936"/>
    </source>
</evidence>
<dbReference type="Gene3D" id="3.30.470.20">
    <property type="entry name" value="ATP-grasp fold, B domain"/>
    <property type="match status" value="1"/>
</dbReference>
<dbReference type="PROSITE" id="PS00184">
    <property type="entry name" value="GARS"/>
    <property type="match status" value="1"/>
</dbReference>
<keyword evidence="17" id="KW-1185">Reference proteome</keyword>
<dbReference type="GO" id="GO:0005524">
    <property type="term" value="F:ATP binding"/>
    <property type="evidence" value="ECO:0007669"/>
    <property type="project" value="UniProtKB-UniRule"/>
</dbReference>
<evidence type="ECO:0000313" key="16">
    <source>
        <dbReference type="EMBL" id="QMW23617.1"/>
    </source>
</evidence>
<dbReference type="InterPro" id="IPR016185">
    <property type="entry name" value="PreATP-grasp_dom_sf"/>
</dbReference>
<comment type="cofactor">
    <cofactor evidence="1">
        <name>Mn(2+)</name>
        <dbReference type="ChEBI" id="CHEBI:29035"/>
    </cofactor>
</comment>
<dbReference type="SMART" id="SM01210">
    <property type="entry name" value="GARS_C"/>
    <property type="match status" value="1"/>
</dbReference>
<dbReference type="NCBIfam" id="TIGR00877">
    <property type="entry name" value="purD"/>
    <property type="match status" value="1"/>
</dbReference>
<comment type="pathway">
    <text evidence="3 12">Purine metabolism; IMP biosynthesis via de novo pathway; N(1)-(5-phospho-D-ribosyl)glycinamide from 5-phospho-alpha-D-ribose 1-diphosphate: step 2/2.</text>
</comment>
<dbReference type="UniPathway" id="UPA00074">
    <property type="reaction ID" value="UER00125"/>
</dbReference>
<dbReference type="InterPro" id="IPR020560">
    <property type="entry name" value="PRibGlycinamide_synth_C-dom"/>
</dbReference>
<dbReference type="InterPro" id="IPR011054">
    <property type="entry name" value="Rudment_hybrid_motif"/>
</dbReference>
<evidence type="ECO:0000256" key="9">
    <source>
        <dbReference type="ARBA" id="ARBA00038345"/>
    </source>
</evidence>
<dbReference type="GO" id="GO:0046872">
    <property type="term" value="F:metal ion binding"/>
    <property type="evidence" value="ECO:0007669"/>
    <property type="project" value="InterPro"/>
</dbReference>
<evidence type="ECO:0000256" key="11">
    <source>
        <dbReference type="ARBA" id="ARBA00042864"/>
    </source>
</evidence>
<feature type="region of interest" description="Disordered" evidence="14">
    <location>
        <begin position="206"/>
        <end position="225"/>
    </location>
</feature>
<dbReference type="Pfam" id="PF01071">
    <property type="entry name" value="GARS_A"/>
    <property type="match status" value="1"/>
</dbReference>
<dbReference type="Gene3D" id="3.40.50.20">
    <property type="match status" value="1"/>
</dbReference>
<evidence type="ECO:0000256" key="5">
    <source>
        <dbReference type="ARBA" id="ARBA00022598"/>
    </source>
</evidence>
<evidence type="ECO:0000256" key="12">
    <source>
        <dbReference type="HAMAP-Rule" id="MF_00138"/>
    </source>
</evidence>
<keyword evidence="8 13" id="KW-0067">ATP-binding</keyword>
<dbReference type="SUPFAM" id="SSF51246">
    <property type="entry name" value="Rudiment single hybrid motif"/>
    <property type="match status" value="1"/>
</dbReference>
<keyword evidence="5 12" id="KW-0436">Ligase</keyword>
<name>A0A7G5IJS5_9SPHN</name>
<keyword evidence="6 13" id="KW-0547">Nucleotide-binding</keyword>
<dbReference type="InterPro" id="IPR020561">
    <property type="entry name" value="PRibGlycinamid_synth_ATP-grasp"/>
</dbReference>
<comment type="catalytic activity">
    <reaction evidence="12">
        <text>5-phospho-beta-D-ribosylamine + glycine + ATP = N(1)-(5-phospho-beta-D-ribosyl)glycinamide + ADP + phosphate + H(+)</text>
        <dbReference type="Rhea" id="RHEA:17453"/>
        <dbReference type="ChEBI" id="CHEBI:15378"/>
        <dbReference type="ChEBI" id="CHEBI:30616"/>
        <dbReference type="ChEBI" id="CHEBI:43474"/>
        <dbReference type="ChEBI" id="CHEBI:57305"/>
        <dbReference type="ChEBI" id="CHEBI:58681"/>
        <dbReference type="ChEBI" id="CHEBI:143788"/>
        <dbReference type="ChEBI" id="CHEBI:456216"/>
        <dbReference type="EC" id="6.3.4.13"/>
    </reaction>
</comment>
<sequence length="430" mass="44553">MTLPILLLGSGGREHALAWKLRQSTRCGQLFCAPGNPGIAPLATCVPLDPCDPAAVTAFALEHHIALVVIGPEAPLVAGVADALRAANIPVFGPSRAAAQLEASKGFTKALCDEADIPTARYRAFTALAPALEHLATQPIPIVVKADGLAAGKGVTVATSHAEASAALHTIFAESGAAAVIEECLIGEEASFFVLTDGTTALPFGSAQDHKRVGEGDSGPNTGGMGAYSPAAVLTPELEARVMAEIIHPTIATMAARGTPYQGVLFAGLMLTPVPPPEFADTEIIPTLIEYNCRFGDPETQVLMPRFAGDFVETLLAVATGTLHTITPAWHDQSALTVVMAAEHYPATPAKGDVIHGADGADALIFHAGTARRDDGALVTAGGRVLAITGTGNSVTAAAASAYAAVEKISWRGEHHRRDIGWRAIERERT</sequence>
<evidence type="ECO:0000256" key="10">
    <source>
        <dbReference type="ARBA" id="ARBA00042242"/>
    </source>
</evidence>
<comment type="cofactor">
    <cofactor evidence="2">
        <name>Mg(2+)</name>
        <dbReference type="ChEBI" id="CHEBI:18420"/>
    </cofactor>
</comment>
<dbReference type="Pfam" id="PF02844">
    <property type="entry name" value="GARS_N"/>
    <property type="match status" value="1"/>
</dbReference>
<dbReference type="PANTHER" id="PTHR43472:SF1">
    <property type="entry name" value="PHOSPHORIBOSYLAMINE--GLYCINE LIGASE, CHLOROPLASTIC"/>
    <property type="match status" value="1"/>
</dbReference>
<keyword evidence="7 12" id="KW-0658">Purine biosynthesis</keyword>
<dbReference type="PROSITE" id="PS50975">
    <property type="entry name" value="ATP_GRASP"/>
    <property type="match status" value="1"/>
</dbReference>
<evidence type="ECO:0000256" key="4">
    <source>
        <dbReference type="ARBA" id="ARBA00013255"/>
    </source>
</evidence>
<dbReference type="InterPro" id="IPR000115">
    <property type="entry name" value="PRibGlycinamide_synth"/>
</dbReference>
<evidence type="ECO:0000256" key="2">
    <source>
        <dbReference type="ARBA" id="ARBA00001946"/>
    </source>
</evidence>
<dbReference type="InterPro" id="IPR011761">
    <property type="entry name" value="ATP-grasp"/>
</dbReference>
<dbReference type="Gene3D" id="3.30.1490.20">
    <property type="entry name" value="ATP-grasp fold, A domain"/>
    <property type="match status" value="1"/>
</dbReference>
<evidence type="ECO:0000259" key="15">
    <source>
        <dbReference type="PROSITE" id="PS50975"/>
    </source>
</evidence>
<dbReference type="Proteomes" id="UP000515292">
    <property type="component" value="Chromosome"/>
</dbReference>
<evidence type="ECO:0000256" key="6">
    <source>
        <dbReference type="ARBA" id="ARBA00022741"/>
    </source>
</evidence>
<dbReference type="RefSeq" id="WP_182297440.1">
    <property type="nucleotide sequence ID" value="NZ_CP059851.1"/>
</dbReference>
<evidence type="ECO:0000256" key="7">
    <source>
        <dbReference type="ARBA" id="ARBA00022755"/>
    </source>
</evidence>
<dbReference type="HAMAP" id="MF_00138">
    <property type="entry name" value="GARS"/>
    <property type="match status" value="1"/>
</dbReference>
<dbReference type="PANTHER" id="PTHR43472">
    <property type="entry name" value="PHOSPHORIBOSYLAMINE--GLYCINE LIGASE"/>
    <property type="match status" value="1"/>
</dbReference>
<dbReference type="GO" id="GO:0004637">
    <property type="term" value="F:phosphoribosylamine-glycine ligase activity"/>
    <property type="evidence" value="ECO:0007669"/>
    <property type="project" value="UniProtKB-UniRule"/>
</dbReference>
<evidence type="ECO:0000256" key="13">
    <source>
        <dbReference type="PROSITE-ProRule" id="PRU00409"/>
    </source>
</evidence>
<dbReference type="SMART" id="SM01209">
    <property type="entry name" value="GARS_A"/>
    <property type="match status" value="1"/>
</dbReference>
<dbReference type="GO" id="GO:0006189">
    <property type="term" value="P:'de novo' IMP biosynthetic process"/>
    <property type="evidence" value="ECO:0007669"/>
    <property type="project" value="UniProtKB-UniRule"/>
</dbReference>
<protein>
    <recommendedName>
        <fullName evidence="4 12">Phosphoribosylamine--glycine ligase</fullName>
        <ecNumber evidence="4 12">6.3.4.13</ecNumber>
    </recommendedName>
    <alternativeName>
        <fullName evidence="12">GARS</fullName>
    </alternativeName>
    <alternativeName>
        <fullName evidence="10 12">Glycinamide ribonucleotide synthetase</fullName>
    </alternativeName>
    <alternativeName>
        <fullName evidence="11 12">Phosphoribosylglycinamide synthetase</fullName>
    </alternativeName>
</protein>
<dbReference type="SUPFAM" id="SSF56059">
    <property type="entry name" value="Glutathione synthetase ATP-binding domain-like"/>
    <property type="match status" value="1"/>
</dbReference>
<dbReference type="EC" id="6.3.4.13" evidence="4 12"/>
<dbReference type="SUPFAM" id="SSF52440">
    <property type="entry name" value="PreATP-grasp domain"/>
    <property type="match status" value="1"/>
</dbReference>
<evidence type="ECO:0000256" key="3">
    <source>
        <dbReference type="ARBA" id="ARBA00005174"/>
    </source>
</evidence>
<dbReference type="InterPro" id="IPR037123">
    <property type="entry name" value="PRibGlycinamide_synth_C_sf"/>
</dbReference>
<comment type="similarity">
    <text evidence="9 12">Belongs to the GARS family.</text>
</comment>
<dbReference type="Pfam" id="PF02843">
    <property type="entry name" value="GARS_C"/>
    <property type="match status" value="1"/>
</dbReference>
<proteinExistence type="inferred from homology"/>
<accession>A0A7G5IJS5</accession>
<dbReference type="InterPro" id="IPR013815">
    <property type="entry name" value="ATP_grasp_subdomain_1"/>
</dbReference>
<dbReference type="InterPro" id="IPR020562">
    <property type="entry name" value="PRibGlycinamide_synth_N"/>
</dbReference>
<reference evidence="16 17" key="1">
    <citation type="submission" date="2020-07" db="EMBL/GenBank/DDBJ databases">
        <title>Complete genome sequence for Sandaracinobacter sp. M6.</title>
        <authorList>
            <person name="Tang Y."/>
            <person name="Liu Q."/>
            <person name="Guo Z."/>
            <person name="Lei P."/>
            <person name="Huang B."/>
        </authorList>
    </citation>
    <scope>NUCLEOTIDE SEQUENCE [LARGE SCALE GENOMIC DNA]</scope>
    <source>
        <strain evidence="16 17">M6</strain>
    </source>
</reference>
<dbReference type="Gene3D" id="3.90.600.10">
    <property type="entry name" value="Phosphoribosylglycinamide synthetase, C-terminal domain"/>
    <property type="match status" value="1"/>
</dbReference>
<dbReference type="KEGG" id="sand:H3309_03745"/>
<dbReference type="AlphaFoldDB" id="A0A7G5IJS5"/>
<dbReference type="EMBL" id="CP059851">
    <property type="protein sequence ID" value="QMW23617.1"/>
    <property type="molecule type" value="Genomic_DNA"/>
</dbReference>
<gene>
    <name evidence="12 16" type="primary">purD</name>
    <name evidence="16" type="ORF">H3309_03745</name>
</gene>
<dbReference type="InterPro" id="IPR020559">
    <property type="entry name" value="PRibGlycinamide_synth_CS"/>
</dbReference>